<protein>
    <recommendedName>
        <fullName evidence="4">PBCV-specific basic adaptor domain-containing protein</fullName>
    </recommendedName>
</protein>
<keyword evidence="1" id="KW-0732">Signal</keyword>
<dbReference type="EMBL" id="WKJI01000002">
    <property type="protein sequence ID" value="MRX47212.1"/>
    <property type="molecule type" value="Genomic_DNA"/>
</dbReference>
<evidence type="ECO:0000313" key="3">
    <source>
        <dbReference type="Proteomes" id="UP000462931"/>
    </source>
</evidence>
<dbReference type="RefSeq" id="WP_154287369.1">
    <property type="nucleotide sequence ID" value="NZ_WKJI01000002.1"/>
</dbReference>
<proteinExistence type="predicted"/>
<dbReference type="AlphaFoldDB" id="A0A7K0FN31"/>
<keyword evidence="3" id="KW-1185">Reference proteome</keyword>
<name>A0A7K0FN31_9SPHI</name>
<evidence type="ECO:0000256" key="1">
    <source>
        <dbReference type="SAM" id="SignalP"/>
    </source>
</evidence>
<sequence>MKKLILTTAFAGMVSIAAFAQEKETKTDTVVNDIKKGAKKVGNKTAELGVKGGAKVLDQQIKDKVGPAGQSVYRDGKDRIYYVDSKGNKIYIKESALKPTKTP</sequence>
<comment type="caution">
    <text evidence="2">The sequence shown here is derived from an EMBL/GenBank/DDBJ whole genome shotgun (WGS) entry which is preliminary data.</text>
</comment>
<organism evidence="2 3">
    <name type="scientific">Pedobacter puniceum</name>
    <dbReference type="NCBI Taxonomy" id="2666136"/>
    <lineage>
        <taxon>Bacteria</taxon>
        <taxon>Pseudomonadati</taxon>
        <taxon>Bacteroidota</taxon>
        <taxon>Sphingobacteriia</taxon>
        <taxon>Sphingobacteriales</taxon>
        <taxon>Sphingobacteriaceae</taxon>
        <taxon>Pedobacter</taxon>
    </lineage>
</organism>
<reference evidence="2 3" key="1">
    <citation type="submission" date="2019-11" db="EMBL/GenBank/DDBJ databases">
        <authorList>
            <person name="Cheng Q."/>
            <person name="Yang Z."/>
        </authorList>
    </citation>
    <scope>NUCLEOTIDE SEQUENCE [LARGE SCALE GENOMIC DNA]</scope>
    <source>
        <strain evidence="2 3">HX-22-1</strain>
    </source>
</reference>
<feature type="chain" id="PRO_5029509402" description="PBCV-specific basic adaptor domain-containing protein" evidence="1">
    <location>
        <begin position="21"/>
        <end position="103"/>
    </location>
</feature>
<evidence type="ECO:0000313" key="2">
    <source>
        <dbReference type="EMBL" id="MRX47212.1"/>
    </source>
</evidence>
<evidence type="ECO:0008006" key="4">
    <source>
        <dbReference type="Google" id="ProtNLM"/>
    </source>
</evidence>
<feature type="signal peptide" evidence="1">
    <location>
        <begin position="1"/>
        <end position="20"/>
    </location>
</feature>
<gene>
    <name evidence="2" type="ORF">GJJ64_08445</name>
</gene>
<accession>A0A7K0FN31</accession>
<dbReference type="Proteomes" id="UP000462931">
    <property type="component" value="Unassembled WGS sequence"/>
</dbReference>